<dbReference type="InterPro" id="IPR002466">
    <property type="entry name" value="A_deamin"/>
</dbReference>
<proteinExistence type="predicted"/>
<dbReference type="OrthoDB" id="10268011at2759"/>
<dbReference type="Pfam" id="PF02137">
    <property type="entry name" value="A_deamin"/>
    <property type="match status" value="2"/>
</dbReference>
<name>A0A811L118_9BILA</name>
<dbReference type="Proteomes" id="UP000783686">
    <property type="component" value="Unassembled WGS sequence"/>
</dbReference>
<dbReference type="AlphaFoldDB" id="A0A811L118"/>
<dbReference type="SMART" id="SM00552">
    <property type="entry name" value="ADEAMc"/>
    <property type="match status" value="1"/>
</dbReference>
<dbReference type="GO" id="GO:0008251">
    <property type="term" value="F:tRNA-specific adenosine deaminase activity"/>
    <property type="evidence" value="ECO:0007669"/>
    <property type="project" value="TreeGrafter"/>
</dbReference>
<dbReference type="GO" id="GO:0006396">
    <property type="term" value="P:RNA processing"/>
    <property type="evidence" value="ECO:0007669"/>
    <property type="project" value="InterPro"/>
</dbReference>
<evidence type="ECO:0000259" key="1">
    <source>
        <dbReference type="PROSITE" id="PS50141"/>
    </source>
</evidence>
<comment type="caution">
    <text evidence="2">The sequence shown here is derived from an EMBL/GenBank/DDBJ whole genome shotgun (WGS) entry which is preliminary data.</text>
</comment>
<dbReference type="Proteomes" id="UP000614601">
    <property type="component" value="Unassembled WGS sequence"/>
</dbReference>
<feature type="domain" description="A to I editase" evidence="1">
    <location>
        <begin position="29"/>
        <end position="315"/>
    </location>
</feature>
<dbReference type="PROSITE" id="PS50141">
    <property type="entry name" value="A_DEAMIN_EDITASE"/>
    <property type="match status" value="1"/>
</dbReference>
<dbReference type="GO" id="GO:0005730">
    <property type="term" value="C:nucleolus"/>
    <property type="evidence" value="ECO:0007669"/>
    <property type="project" value="TreeGrafter"/>
</dbReference>
<gene>
    <name evidence="2" type="ORF">BOKJ2_LOCUS9138</name>
</gene>
<evidence type="ECO:0000313" key="2">
    <source>
        <dbReference type="EMBL" id="CAD5220826.1"/>
    </source>
</evidence>
<reference evidence="2" key="1">
    <citation type="submission" date="2020-09" db="EMBL/GenBank/DDBJ databases">
        <authorList>
            <person name="Kikuchi T."/>
        </authorList>
    </citation>
    <scope>NUCLEOTIDE SEQUENCE</scope>
    <source>
        <strain evidence="2">SH1</strain>
    </source>
</reference>
<accession>A0A811L118</accession>
<sequence length="320" mass="36328">MEKNKLALLSDTHLAGCVMVDGAKREAQLISMCTGSYAGPQIYNNGEDVRDCDALVLCKRGLQKFLMKEVCVFYTKESASIFYQQQESGKLALRLNISFHMYTNYNPLPSEQSISLRTKRTVGANKFAPRKFVPLSMVTADKMLKWNVMGVQGAILSQSMDPVFISSFIINARADHDELYKMICGRYPSKNVEDRRIICPKIVVMQPQAPYTLDIEPYSPGERYAVMWNITNPEDIELVSCTSGYCWDGTPSKISDIGLLEEIKNIYTIMGIDIGNPTYNDVKYTLNTKNYFSAMDRVKQAFRSSQMGNWVEKTRRIVEN</sequence>
<dbReference type="GO" id="GO:0006382">
    <property type="term" value="P:adenosine to inosine editing"/>
    <property type="evidence" value="ECO:0007669"/>
    <property type="project" value="TreeGrafter"/>
</dbReference>
<dbReference type="EMBL" id="CAJFDH010000004">
    <property type="protein sequence ID" value="CAD5220826.1"/>
    <property type="molecule type" value="Genomic_DNA"/>
</dbReference>
<dbReference type="PANTHER" id="PTHR10910:SF62">
    <property type="entry name" value="AT07585P-RELATED"/>
    <property type="match status" value="1"/>
</dbReference>
<organism evidence="2 3">
    <name type="scientific">Bursaphelenchus okinawaensis</name>
    <dbReference type="NCBI Taxonomy" id="465554"/>
    <lineage>
        <taxon>Eukaryota</taxon>
        <taxon>Metazoa</taxon>
        <taxon>Ecdysozoa</taxon>
        <taxon>Nematoda</taxon>
        <taxon>Chromadorea</taxon>
        <taxon>Rhabditida</taxon>
        <taxon>Tylenchina</taxon>
        <taxon>Tylenchomorpha</taxon>
        <taxon>Aphelenchoidea</taxon>
        <taxon>Aphelenchoididae</taxon>
        <taxon>Bursaphelenchus</taxon>
    </lineage>
</organism>
<dbReference type="PANTHER" id="PTHR10910">
    <property type="entry name" value="EUKARYOTE SPECIFIC DSRNA BINDING PROTEIN"/>
    <property type="match status" value="1"/>
</dbReference>
<dbReference type="GO" id="GO:0005737">
    <property type="term" value="C:cytoplasm"/>
    <property type="evidence" value="ECO:0007669"/>
    <property type="project" value="TreeGrafter"/>
</dbReference>
<protein>
    <recommendedName>
        <fullName evidence="1">A to I editase domain-containing protein</fullName>
    </recommendedName>
</protein>
<dbReference type="GO" id="GO:0003725">
    <property type="term" value="F:double-stranded RNA binding"/>
    <property type="evidence" value="ECO:0007669"/>
    <property type="project" value="TreeGrafter"/>
</dbReference>
<dbReference type="GO" id="GO:0003726">
    <property type="term" value="F:double-stranded RNA adenosine deaminase activity"/>
    <property type="evidence" value="ECO:0007669"/>
    <property type="project" value="TreeGrafter"/>
</dbReference>
<dbReference type="EMBL" id="CAJFCW020000004">
    <property type="protein sequence ID" value="CAG9114180.1"/>
    <property type="molecule type" value="Genomic_DNA"/>
</dbReference>
<evidence type="ECO:0000313" key="3">
    <source>
        <dbReference type="Proteomes" id="UP000614601"/>
    </source>
</evidence>
<keyword evidence="3" id="KW-1185">Reference proteome</keyword>